<dbReference type="PROSITE" id="PS50216">
    <property type="entry name" value="DHHC"/>
    <property type="match status" value="1"/>
</dbReference>
<dbReference type="GO" id="GO:0016020">
    <property type="term" value="C:membrane"/>
    <property type="evidence" value="ECO:0007669"/>
    <property type="project" value="UniProtKB-SubCell"/>
</dbReference>
<dbReference type="PANTHER" id="PTHR22883:SF203">
    <property type="entry name" value="PALMITOYLTRANSFERASE"/>
    <property type="match status" value="1"/>
</dbReference>
<keyword evidence="6 7" id="KW-0012">Acyltransferase</keyword>
<comment type="catalytic activity">
    <reaction evidence="7">
        <text>L-cysteinyl-[protein] + hexadecanoyl-CoA = S-hexadecanoyl-L-cysteinyl-[protein] + CoA</text>
        <dbReference type="Rhea" id="RHEA:36683"/>
        <dbReference type="Rhea" id="RHEA-COMP:10131"/>
        <dbReference type="Rhea" id="RHEA-COMP:11032"/>
        <dbReference type="ChEBI" id="CHEBI:29950"/>
        <dbReference type="ChEBI" id="CHEBI:57287"/>
        <dbReference type="ChEBI" id="CHEBI:57379"/>
        <dbReference type="ChEBI" id="CHEBI:74151"/>
        <dbReference type="EC" id="2.3.1.225"/>
    </reaction>
</comment>
<proteinExistence type="inferred from homology"/>
<dbReference type="Proteomes" id="UP001162131">
    <property type="component" value="Unassembled WGS sequence"/>
</dbReference>
<feature type="transmembrane region" description="Helical" evidence="7">
    <location>
        <begin position="188"/>
        <end position="211"/>
    </location>
</feature>
<evidence type="ECO:0000256" key="1">
    <source>
        <dbReference type="ARBA" id="ARBA00004141"/>
    </source>
</evidence>
<evidence type="ECO:0000256" key="5">
    <source>
        <dbReference type="ARBA" id="ARBA00023136"/>
    </source>
</evidence>
<dbReference type="EMBL" id="CAJZBQ010000054">
    <property type="protein sequence ID" value="CAG9332420.1"/>
    <property type="molecule type" value="Genomic_DNA"/>
</dbReference>
<feature type="transmembrane region" description="Helical" evidence="7">
    <location>
        <begin position="45"/>
        <end position="66"/>
    </location>
</feature>
<keyword evidence="10" id="KW-1185">Reference proteome</keyword>
<evidence type="ECO:0000256" key="4">
    <source>
        <dbReference type="ARBA" id="ARBA00022989"/>
    </source>
</evidence>
<dbReference type="InterPro" id="IPR001594">
    <property type="entry name" value="Palmitoyltrfase_DHHC"/>
</dbReference>
<comment type="similarity">
    <text evidence="7">Belongs to the DHHC palmitoyltransferase family.</text>
</comment>
<evidence type="ECO:0000256" key="2">
    <source>
        <dbReference type="ARBA" id="ARBA00022679"/>
    </source>
</evidence>
<dbReference type="EC" id="2.3.1.225" evidence="7"/>
<keyword evidence="5 7" id="KW-0472">Membrane</keyword>
<comment type="caution">
    <text evidence="9">The sequence shown here is derived from an EMBL/GenBank/DDBJ whole genome shotgun (WGS) entry which is preliminary data.</text>
</comment>
<comment type="domain">
    <text evidence="7">The DHHC domain is required for palmitoyltransferase activity.</text>
</comment>
<evidence type="ECO:0000259" key="8">
    <source>
        <dbReference type="Pfam" id="PF01529"/>
    </source>
</evidence>
<name>A0AAU9K2I3_9CILI</name>
<evidence type="ECO:0000256" key="3">
    <source>
        <dbReference type="ARBA" id="ARBA00022692"/>
    </source>
</evidence>
<dbReference type="PANTHER" id="PTHR22883">
    <property type="entry name" value="ZINC FINGER DHHC DOMAIN CONTAINING PROTEIN"/>
    <property type="match status" value="1"/>
</dbReference>
<dbReference type="InterPro" id="IPR039859">
    <property type="entry name" value="PFA4/ZDH16/20/ERF2-like"/>
</dbReference>
<dbReference type="GO" id="GO:0006612">
    <property type="term" value="P:protein targeting to membrane"/>
    <property type="evidence" value="ECO:0007669"/>
    <property type="project" value="TreeGrafter"/>
</dbReference>
<reference evidence="9" key="1">
    <citation type="submission" date="2021-09" db="EMBL/GenBank/DDBJ databases">
        <authorList>
            <consortium name="AG Swart"/>
            <person name="Singh M."/>
            <person name="Singh A."/>
            <person name="Seah K."/>
            <person name="Emmerich C."/>
        </authorList>
    </citation>
    <scope>NUCLEOTIDE SEQUENCE</scope>
    <source>
        <strain evidence="9">ATCC30299</strain>
    </source>
</reference>
<protein>
    <recommendedName>
        <fullName evidence="7">Palmitoyltransferase</fullName>
        <ecNumber evidence="7">2.3.1.225</ecNumber>
    </recommendedName>
</protein>
<keyword evidence="2 7" id="KW-0808">Transferase</keyword>
<keyword evidence="4 7" id="KW-1133">Transmembrane helix</keyword>
<keyword evidence="3 7" id="KW-0812">Transmembrane</keyword>
<dbReference type="AlphaFoldDB" id="A0AAU9K2I3"/>
<dbReference type="GO" id="GO:0005794">
    <property type="term" value="C:Golgi apparatus"/>
    <property type="evidence" value="ECO:0007669"/>
    <property type="project" value="TreeGrafter"/>
</dbReference>
<dbReference type="GO" id="GO:0019706">
    <property type="term" value="F:protein-cysteine S-palmitoyltransferase activity"/>
    <property type="evidence" value="ECO:0007669"/>
    <property type="project" value="UniProtKB-EC"/>
</dbReference>
<sequence length="318" mass="36074">MRNGKRIKRNGFNPPFHPFQIISWLVTTFNICISAIIYIPMLDFIAKAIFGIFYFSSQALVIIIAYKATKCDPTDPWSIEHTNPASNGTQTTQNCEAFCTICNCNVNPKSKHCSRCNRCVDNFDHHCKWLGNCIGQRNYKLFIWLIVSLMINLLVIFVFSVILLENYFNNFGDFQDKANDKLGNCNAVIALIWIMAMFSGVFSLADIYLIGLHIYLAKLGMTTFDYIIYNRNKEKSKNKINSCKDETIVTPDGGNININIPGVKIGKISMDSNPYADSEDYNSSRRFDLPYDETELKSQSNISVLASDVNNYPASNKC</sequence>
<dbReference type="GO" id="GO:0005783">
    <property type="term" value="C:endoplasmic reticulum"/>
    <property type="evidence" value="ECO:0007669"/>
    <property type="project" value="TreeGrafter"/>
</dbReference>
<evidence type="ECO:0000256" key="6">
    <source>
        <dbReference type="ARBA" id="ARBA00023315"/>
    </source>
</evidence>
<accession>A0AAU9K2I3</accession>
<feature type="domain" description="Palmitoyltransferase DHHC" evidence="8">
    <location>
        <begin position="96"/>
        <end position="227"/>
    </location>
</feature>
<feature type="transmembrane region" description="Helical" evidence="7">
    <location>
        <begin position="141"/>
        <end position="168"/>
    </location>
</feature>
<gene>
    <name evidence="9" type="ORF">BSTOLATCC_MIC55866</name>
</gene>
<dbReference type="Pfam" id="PF01529">
    <property type="entry name" value="DHHC"/>
    <property type="match status" value="1"/>
</dbReference>
<feature type="transmembrane region" description="Helical" evidence="7">
    <location>
        <begin position="21"/>
        <end position="39"/>
    </location>
</feature>
<comment type="subcellular location">
    <subcellularLocation>
        <location evidence="1">Membrane</location>
        <topology evidence="1">Multi-pass membrane protein</topology>
    </subcellularLocation>
</comment>
<organism evidence="9 10">
    <name type="scientific">Blepharisma stoltei</name>
    <dbReference type="NCBI Taxonomy" id="1481888"/>
    <lineage>
        <taxon>Eukaryota</taxon>
        <taxon>Sar</taxon>
        <taxon>Alveolata</taxon>
        <taxon>Ciliophora</taxon>
        <taxon>Postciliodesmatophora</taxon>
        <taxon>Heterotrichea</taxon>
        <taxon>Heterotrichida</taxon>
        <taxon>Blepharismidae</taxon>
        <taxon>Blepharisma</taxon>
    </lineage>
</organism>
<evidence type="ECO:0000313" key="9">
    <source>
        <dbReference type="EMBL" id="CAG9332420.1"/>
    </source>
</evidence>
<evidence type="ECO:0000256" key="7">
    <source>
        <dbReference type="RuleBase" id="RU079119"/>
    </source>
</evidence>
<evidence type="ECO:0000313" key="10">
    <source>
        <dbReference type="Proteomes" id="UP001162131"/>
    </source>
</evidence>